<keyword evidence="10" id="KW-1185">Reference proteome</keyword>
<keyword evidence="3 7" id="KW-1133">Transmembrane helix</keyword>
<evidence type="ECO:0000256" key="7">
    <source>
        <dbReference type="SAM" id="Phobius"/>
    </source>
</evidence>
<feature type="transmembrane region" description="Helical" evidence="7">
    <location>
        <begin position="93"/>
        <end position="116"/>
    </location>
</feature>
<feature type="transmembrane region" description="Helical" evidence="7">
    <location>
        <begin position="6"/>
        <end position="28"/>
    </location>
</feature>
<evidence type="ECO:0000313" key="10">
    <source>
        <dbReference type="Proteomes" id="UP000754883"/>
    </source>
</evidence>
<reference evidence="9" key="1">
    <citation type="submission" date="2021-10" db="EMBL/GenBank/DDBJ databases">
        <authorList>
            <person name="Piombo E."/>
        </authorList>
    </citation>
    <scope>NUCLEOTIDE SEQUENCE</scope>
</reference>
<feature type="transmembrane region" description="Helical" evidence="7">
    <location>
        <begin position="40"/>
        <end position="64"/>
    </location>
</feature>
<feature type="region of interest" description="Disordered" evidence="6">
    <location>
        <begin position="279"/>
        <end position="324"/>
    </location>
</feature>
<dbReference type="EMBL" id="CABFNO020001443">
    <property type="protein sequence ID" value="CAG9988081.1"/>
    <property type="molecule type" value="Genomic_DNA"/>
</dbReference>
<evidence type="ECO:0000313" key="9">
    <source>
        <dbReference type="EMBL" id="CAG9988081.1"/>
    </source>
</evidence>
<dbReference type="Pfam" id="PF20684">
    <property type="entry name" value="Fung_rhodopsin"/>
    <property type="match status" value="1"/>
</dbReference>
<feature type="transmembrane region" description="Helical" evidence="7">
    <location>
        <begin position="247"/>
        <end position="270"/>
    </location>
</feature>
<dbReference type="PANTHER" id="PTHR33048">
    <property type="entry name" value="PTH11-LIKE INTEGRAL MEMBRANE PROTEIN (AFU_ORTHOLOGUE AFUA_5G11245)"/>
    <property type="match status" value="1"/>
</dbReference>
<organism evidence="9 10">
    <name type="scientific">Clonostachys byssicola</name>
    <dbReference type="NCBI Taxonomy" id="160290"/>
    <lineage>
        <taxon>Eukaryota</taxon>
        <taxon>Fungi</taxon>
        <taxon>Dikarya</taxon>
        <taxon>Ascomycota</taxon>
        <taxon>Pezizomycotina</taxon>
        <taxon>Sordariomycetes</taxon>
        <taxon>Hypocreomycetidae</taxon>
        <taxon>Hypocreales</taxon>
        <taxon>Bionectriaceae</taxon>
        <taxon>Clonostachys</taxon>
    </lineage>
</organism>
<sequence length="413" mass="45576">MNDDDLIVVIGAIGAVLSIIIAAIRFYGRHMMKSGVGLDDWFLLLSVVTLIIADVIVVVANVTYPESAKNALHKGKDDAQYTYGQDDIDYTRLSFFSAILYFTTVSTTKLSILLMYKRIFSIDRSFRLQIMTLIVITAGFWISMTVSNLCNCIPIEYSWIPSDDESKYCFNYNVYWLACGIVECILDLVILLMPVRVVYGLKLSQGRRIAVAGVFLLGVFVIISGIVKVARSYVPGSRQLDLTQTSVWGTVHICTGIICACLPICWPVFLRMVKRGPLSKASSVPSNQPWSGGSGGRRYPQVRGSRSGSKSKDQSTEIYNPQFGGSSDVHELLVRDTNKMGYTSPGHGQMGYASPGHDQMGYTPQEHNQTAYAPPPVYHQTAYAPPVHNQIGYAQSGHNEIRVNYDGHGGVGR</sequence>
<evidence type="ECO:0000256" key="3">
    <source>
        <dbReference type="ARBA" id="ARBA00022989"/>
    </source>
</evidence>
<proteinExistence type="inferred from homology"/>
<keyword evidence="2 7" id="KW-0812">Transmembrane</keyword>
<comment type="subcellular location">
    <subcellularLocation>
        <location evidence="1">Membrane</location>
        <topology evidence="1">Multi-pass membrane protein</topology>
    </subcellularLocation>
</comment>
<protein>
    <recommendedName>
        <fullName evidence="8">Rhodopsin domain-containing protein</fullName>
    </recommendedName>
</protein>
<dbReference type="PANTHER" id="PTHR33048:SF47">
    <property type="entry name" value="INTEGRAL MEMBRANE PROTEIN-RELATED"/>
    <property type="match status" value="1"/>
</dbReference>
<feature type="compositionally biased region" description="Polar residues" evidence="6">
    <location>
        <begin position="280"/>
        <end position="291"/>
    </location>
</feature>
<dbReference type="Proteomes" id="UP000754883">
    <property type="component" value="Unassembled WGS sequence"/>
</dbReference>
<dbReference type="AlphaFoldDB" id="A0A9N9UCV4"/>
<dbReference type="InterPro" id="IPR049326">
    <property type="entry name" value="Rhodopsin_dom_fungi"/>
</dbReference>
<dbReference type="GO" id="GO:0016020">
    <property type="term" value="C:membrane"/>
    <property type="evidence" value="ECO:0007669"/>
    <property type="project" value="UniProtKB-SubCell"/>
</dbReference>
<keyword evidence="4 7" id="KW-0472">Membrane</keyword>
<evidence type="ECO:0000259" key="8">
    <source>
        <dbReference type="Pfam" id="PF20684"/>
    </source>
</evidence>
<dbReference type="OrthoDB" id="5329176at2759"/>
<feature type="transmembrane region" description="Helical" evidence="7">
    <location>
        <begin position="209"/>
        <end position="227"/>
    </location>
</feature>
<dbReference type="InterPro" id="IPR052337">
    <property type="entry name" value="SAT4-like"/>
</dbReference>
<feature type="transmembrane region" description="Helical" evidence="7">
    <location>
        <begin position="128"/>
        <end position="149"/>
    </location>
</feature>
<feature type="domain" description="Rhodopsin" evidence="8">
    <location>
        <begin position="24"/>
        <end position="269"/>
    </location>
</feature>
<evidence type="ECO:0000256" key="4">
    <source>
        <dbReference type="ARBA" id="ARBA00023136"/>
    </source>
</evidence>
<evidence type="ECO:0000256" key="1">
    <source>
        <dbReference type="ARBA" id="ARBA00004141"/>
    </source>
</evidence>
<accession>A0A9N9UCV4</accession>
<comment type="similarity">
    <text evidence="5">Belongs to the SAT4 family.</text>
</comment>
<name>A0A9N9UCV4_9HYPO</name>
<gene>
    <name evidence="9" type="ORF">CBYS24578_00010701</name>
</gene>
<evidence type="ECO:0000256" key="2">
    <source>
        <dbReference type="ARBA" id="ARBA00022692"/>
    </source>
</evidence>
<feature type="transmembrane region" description="Helical" evidence="7">
    <location>
        <begin position="174"/>
        <end position="197"/>
    </location>
</feature>
<evidence type="ECO:0000256" key="5">
    <source>
        <dbReference type="ARBA" id="ARBA00038359"/>
    </source>
</evidence>
<comment type="caution">
    <text evidence="9">The sequence shown here is derived from an EMBL/GenBank/DDBJ whole genome shotgun (WGS) entry which is preliminary data.</text>
</comment>
<evidence type="ECO:0000256" key="6">
    <source>
        <dbReference type="SAM" id="MobiDB-lite"/>
    </source>
</evidence>